<organism evidence="2">
    <name type="scientific">Deinococcus sonorensis KR-87</name>
    <dbReference type="NCBI Taxonomy" id="694439"/>
    <lineage>
        <taxon>Bacteria</taxon>
        <taxon>Thermotogati</taxon>
        <taxon>Deinococcota</taxon>
        <taxon>Deinococci</taxon>
        <taxon>Deinococcales</taxon>
        <taxon>Deinococcaceae</taxon>
        <taxon>Deinococcus</taxon>
    </lineage>
</organism>
<keyword evidence="1" id="KW-0732">Signal</keyword>
<evidence type="ECO:0000313" key="2">
    <source>
        <dbReference type="EMBL" id="XBV84663.1"/>
    </source>
</evidence>
<protein>
    <recommendedName>
        <fullName evidence="3">Outer membrane protein beta-barrel domain-containing protein</fullName>
    </recommendedName>
</protein>
<dbReference type="InterPro" id="IPR011250">
    <property type="entry name" value="OMP/PagP_B-barrel"/>
</dbReference>
<gene>
    <name evidence="2" type="ORF">ABOD76_14575</name>
</gene>
<feature type="signal peptide" evidence="1">
    <location>
        <begin position="1"/>
        <end position="23"/>
    </location>
</feature>
<proteinExistence type="predicted"/>
<accession>A0AAU7U854</accession>
<dbReference type="RefSeq" id="WP_350242700.1">
    <property type="nucleotide sequence ID" value="NZ_CP158299.1"/>
</dbReference>
<evidence type="ECO:0000256" key="1">
    <source>
        <dbReference type="SAM" id="SignalP"/>
    </source>
</evidence>
<feature type="chain" id="PRO_5043829199" description="Outer membrane protein beta-barrel domain-containing protein" evidence="1">
    <location>
        <begin position="24"/>
        <end position="147"/>
    </location>
</feature>
<dbReference type="EMBL" id="CP158299">
    <property type="protein sequence ID" value="XBV84663.1"/>
    <property type="molecule type" value="Genomic_DNA"/>
</dbReference>
<evidence type="ECO:0008006" key="3">
    <source>
        <dbReference type="Google" id="ProtNLM"/>
    </source>
</evidence>
<sequence>MNMRARIILPALILSAAASPAAAQTFNASVGASLSSYSSGFALHAGLTARNVTVLAGYGLDARLSADLGRGTTLNLDGLLNYPTTTLTFYGGPGLALGFGGASGFSVAPTLTAGVDLPLNGQLGLYAEGVYRFPGSVGARAGLTYAF</sequence>
<dbReference type="KEGG" id="dsc:ABOD76_14575"/>
<name>A0AAU7U854_9DEIO</name>
<reference evidence="2" key="1">
    <citation type="submission" date="2024-06" db="EMBL/GenBank/DDBJ databases">
        <title>Draft Genome Sequence of Deinococcus sonorensis Type Strain KR-87, a Biofilm Producing Representative of the Genus Deinococcus.</title>
        <authorList>
            <person name="Boren L.S."/>
            <person name="Grosso R.A."/>
            <person name="Hugenberg-Cox A.N."/>
            <person name="Hill J.T.E."/>
            <person name="Albert C.M."/>
            <person name="Tuohy J.M."/>
        </authorList>
    </citation>
    <scope>NUCLEOTIDE SEQUENCE</scope>
    <source>
        <strain evidence="2">KR-87</strain>
    </source>
</reference>
<dbReference type="AlphaFoldDB" id="A0AAU7U854"/>
<dbReference type="SUPFAM" id="SSF56925">
    <property type="entry name" value="OMPA-like"/>
    <property type="match status" value="1"/>
</dbReference>